<keyword evidence="2" id="KW-0521">NADP</keyword>
<keyword evidence="5" id="KW-1185">Reference proteome</keyword>
<proteinExistence type="inferred from homology"/>
<comment type="caution">
    <text evidence="4">The sequence shown here is derived from an EMBL/GenBank/DDBJ whole genome shotgun (WGS) entry which is preliminary data.</text>
</comment>
<dbReference type="PANTHER" id="PTHR24320:SF252">
    <property type="entry name" value="DEHYDROGENASE_REDUCTASE FAMILY PROTEIN, PUTATIVE (AFU_ORTHOLOGUE AFUA_3G08550)-RELATED"/>
    <property type="match status" value="1"/>
</dbReference>
<name>A0A439CX18_9PEZI</name>
<evidence type="ECO:0000313" key="5">
    <source>
        <dbReference type="Proteomes" id="UP000286045"/>
    </source>
</evidence>
<keyword evidence="3" id="KW-0560">Oxidoreductase</keyword>
<dbReference type="Gene3D" id="3.40.50.720">
    <property type="entry name" value="NAD(P)-binding Rossmann-like Domain"/>
    <property type="match status" value="1"/>
</dbReference>
<dbReference type="AlphaFoldDB" id="A0A439CX18"/>
<dbReference type="InterPro" id="IPR036291">
    <property type="entry name" value="NAD(P)-bd_dom_sf"/>
</dbReference>
<evidence type="ECO:0008006" key="6">
    <source>
        <dbReference type="Google" id="ProtNLM"/>
    </source>
</evidence>
<evidence type="ECO:0000256" key="2">
    <source>
        <dbReference type="ARBA" id="ARBA00022857"/>
    </source>
</evidence>
<reference evidence="4 5" key="1">
    <citation type="submission" date="2018-12" db="EMBL/GenBank/DDBJ databases">
        <title>Draft genome sequence of Xylaria grammica IHI A82.</title>
        <authorList>
            <person name="Buettner E."/>
            <person name="Kellner H."/>
        </authorList>
    </citation>
    <scope>NUCLEOTIDE SEQUENCE [LARGE SCALE GENOMIC DNA]</scope>
    <source>
        <strain evidence="4 5">IHI A82</strain>
    </source>
</reference>
<evidence type="ECO:0000256" key="1">
    <source>
        <dbReference type="ARBA" id="ARBA00006484"/>
    </source>
</evidence>
<protein>
    <recommendedName>
        <fullName evidence="6">Ketoreductase (KR) domain-containing protein</fullName>
    </recommendedName>
</protein>
<evidence type="ECO:0000256" key="3">
    <source>
        <dbReference type="ARBA" id="ARBA00023002"/>
    </source>
</evidence>
<dbReference type="Proteomes" id="UP000286045">
    <property type="component" value="Unassembled WGS sequence"/>
</dbReference>
<dbReference type="PANTHER" id="PTHR24320">
    <property type="entry name" value="RETINOL DEHYDROGENASE"/>
    <property type="match status" value="1"/>
</dbReference>
<organism evidence="4 5">
    <name type="scientific">Xylaria grammica</name>
    <dbReference type="NCBI Taxonomy" id="363999"/>
    <lineage>
        <taxon>Eukaryota</taxon>
        <taxon>Fungi</taxon>
        <taxon>Dikarya</taxon>
        <taxon>Ascomycota</taxon>
        <taxon>Pezizomycotina</taxon>
        <taxon>Sordariomycetes</taxon>
        <taxon>Xylariomycetidae</taxon>
        <taxon>Xylariales</taxon>
        <taxon>Xylariaceae</taxon>
        <taxon>Xylaria</taxon>
    </lineage>
</organism>
<comment type="similarity">
    <text evidence="1">Belongs to the short-chain dehydrogenases/reductases (SDR) family.</text>
</comment>
<gene>
    <name evidence="4" type="ORF">EKO27_g8351</name>
</gene>
<dbReference type="Pfam" id="PF00106">
    <property type="entry name" value="adh_short"/>
    <property type="match status" value="1"/>
</dbReference>
<dbReference type="InterPro" id="IPR002347">
    <property type="entry name" value="SDR_fam"/>
</dbReference>
<evidence type="ECO:0000313" key="4">
    <source>
        <dbReference type="EMBL" id="RWA06759.1"/>
    </source>
</evidence>
<dbReference type="GO" id="GO:0016491">
    <property type="term" value="F:oxidoreductase activity"/>
    <property type="evidence" value="ECO:0007669"/>
    <property type="project" value="UniProtKB-KW"/>
</dbReference>
<dbReference type="EMBL" id="RYZI01000310">
    <property type="protein sequence ID" value="RWA06759.1"/>
    <property type="molecule type" value="Genomic_DNA"/>
</dbReference>
<accession>A0A439CX18</accession>
<dbReference type="PRINTS" id="PR00081">
    <property type="entry name" value="GDHRDH"/>
</dbReference>
<dbReference type="STRING" id="363999.A0A439CX18"/>
<sequence>MSPTDAAVRDGKDDEFPITLSLGQGIRDFLYSQLFITPKTPDCSFKGQTVVITGTNSGLGLEAARYFYRLDVSKLVLATRSLSKGLAAKEYIVQSVTSRSDGASAIEVLTVDISTTASTLAFAECVKSTLPRVDVLLCNAGVRYTQYELVEGFERNMQTNVLNTFLLALSLLPKLRKTKSNFPESSPHLVIVTSDAHRLTKFREIDEPDIYAAFNKKETFDGQARYYGTFYCLHILGFCGPPIYLLILHSSTCRYQDSKLLQVLILRELVSRLQGEESGALSVTINAVNPGLCTTNLQRGDTSFATRLLQKLLYRTAEVGARTLVHAACAGSETYGKYLTDQKIASVEPWIYTDVGAQVQLKAYNQTMKILAERGLPDTEWLR</sequence>
<dbReference type="SUPFAM" id="SSF51735">
    <property type="entry name" value="NAD(P)-binding Rossmann-fold domains"/>
    <property type="match status" value="1"/>
</dbReference>